<keyword evidence="1" id="KW-0614">Plasmid</keyword>
<sequence>MYQLLLTLVFIVVIYVLLEIPFTSLTDARKITMFNGEKLHRRYRKIKEMVNRKK</sequence>
<protein>
    <submittedName>
        <fullName evidence="1">Uncharacterized protein</fullName>
    </submittedName>
</protein>
<proteinExistence type="predicted"/>
<dbReference type="EMBL" id="KT225520">
    <property type="protein sequence ID" value="ALD82390.1"/>
    <property type="molecule type" value="Genomic_DNA"/>
</dbReference>
<dbReference type="AlphaFoldDB" id="A0A0M4L6W0"/>
<reference evidence="1" key="1">
    <citation type="submission" date="2015-06" db="EMBL/GenBank/DDBJ databases">
        <title>Carbapenemase-producing Raoultella ornithinolytica.</title>
        <authorList>
            <person name="Sun J."/>
            <person name="Zhang F."/>
        </authorList>
    </citation>
    <scope>NUCLEOTIDE SEQUENCE</scope>
    <source>
        <strain evidence="1">RJ46C</strain>
        <plasmid evidence="1">pRJ46C</plasmid>
    </source>
</reference>
<evidence type="ECO:0000313" key="1">
    <source>
        <dbReference type="EMBL" id="ALD82390.1"/>
    </source>
</evidence>
<name>A0A0M4L6W0_RAOOR</name>
<accession>A0A0M4L6W0</accession>
<organism evidence="1">
    <name type="scientific">Raoultella ornithinolytica</name>
    <name type="common">Klebsiella ornithinolytica</name>
    <dbReference type="NCBI Taxonomy" id="54291"/>
    <lineage>
        <taxon>Bacteria</taxon>
        <taxon>Pseudomonadati</taxon>
        <taxon>Pseudomonadota</taxon>
        <taxon>Gammaproteobacteria</taxon>
        <taxon>Enterobacterales</taxon>
        <taxon>Enterobacteriaceae</taxon>
        <taxon>Klebsiella/Raoultella group</taxon>
        <taxon>Raoultella</taxon>
    </lineage>
</organism>
<geneLocation type="plasmid" evidence="1">
    <name>pRJ46C</name>
</geneLocation>